<protein>
    <submittedName>
        <fullName evidence="2">Uncharacterized protein</fullName>
    </submittedName>
</protein>
<evidence type="ECO:0000256" key="1">
    <source>
        <dbReference type="SAM" id="MobiDB-lite"/>
    </source>
</evidence>
<reference evidence="2 3" key="1">
    <citation type="journal article" date="2011" name="J. Gen. Appl. Microbiol.">
        <title>Draft genome sequencing of the enigmatic yeast Saitoella complicata.</title>
        <authorList>
            <person name="Nishida H."/>
            <person name="Hamamoto M."/>
            <person name="Sugiyama J."/>
        </authorList>
    </citation>
    <scope>NUCLEOTIDE SEQUENCE [LARGE SCALE GENOMIC DNA]</scope>
    <source>
        <strain evidence="2 3">NRRL Y-17804</strain>
    </source>
</reference>
<feature type="region of interest" description="Disordered" evidence="1">
    <location>
        <begin position="98"/>
        <end position="185"/>
    </location>
</feature>
<reference evidence="2 3" key="2">
    <citation type="journal article" date="2014" name="J. Gen. Appl. Microbiol.">
        <title>The early diverging ascomycetous budding yeast Saitoella complicata has three histone deacetylases belonging to the Clr6, Hos2, and Rpd3 lineages.</title>
        <authorList>
            <person name="Nishida H."/>
            <person name="Matsumoto T."/>
            <person name="Kondo S."/>
            <person name="Hamamoto M."/>
            <person name="Yoshikawa H."/>
        </authorList>
    </citation>
    <scope>NUCLEOTIDE SEQUENCE [LARGE SCALE GENOMIC DNA]</scope>
    <source>
        <strain evidence="2 3">NRRL Y-17804</strain>
    </source>
</reference>
<name>A0A0E9NKS0_SAICN</name>
<evidence type="ECO:0000313" key="2">
    <source>
        <dbReference type="EMBL" id="GAO50388.1"/>
    </source>
</evidence>
<proteinExistence type="predicted"/>
<feature type="compositionally biased region" description="Basic and acidic residues" evidence="1">
    <location>
        <begin position="113"/>
        <end position="123"/>
    </location>
</feature>
<dbReference type="AlphaFoldDB" id="A0A0E9NKS0"/>
<accession>A0A0E9NKS0</accession>
<reference evidence="2 3" key="3">
    <citation type="journal article" date="2015" name="Genome Announc.">
        <title>Draft Genome Sequence of the Archiascomycetous Yeast Saitoella complicata.</title>
        <authorList>
            <person name="Yamauchi K."/>
            <person name="Kondo S."/>
            <person name="Hamamoto M."/>
            <person name="Takahashi Y."/>
            <person name="Ogura Y."/>
            <person name="Hayashi T."/>
            <person name="Nishida H."/>
        </authorList>
    </citation>
    <scope>NUCLEOTIDE SEQUENCE [LARGE SCALE GENOMIC DNA]</scope>
    <source>
        <strain evidence="2 3">NRRL Y-17804</strain>
    </source>
</reference>
<feature type="compositionally biased region" description="Basic and acidic residues" evidence="1">
    <location>
        <begin position="171"/>
        <end position="185"/>
    </location>
</feature>
<organism evidence="2 3">
    <name type="scientific">Saitoella complicata (strain BCRC 22490 / CBS 7301 / JCM 7358 / NBRC 10748 / NRRL Y-17804)</name>
    <dbReference type="NCBI Taxonomy" id="698492"/>
    <lineage>
        <taxon>Eukaryota</taxon>
        <taxon>Fungi</taxon>
        <taxon>Dikarya</taxon>
        <taxon>Ascomycota</taxon>
        <taxon>Taphrinomycotina</taxon>
        <taxon>Taphrinomycotina incertae sedis</taxon>
        <taxon>Saitoella</taxon>
    </lineage>
</organism>
<gene>
    <name evidence="2" type="ORF">G7K_4514-t1</name>
</gene>
<comment type="caution">
    <text evidence="2">The sequence shown here is derived from an EMBL/GenBank/DDBJ whole genome shotgun (WGS) entry which is preliminary data.</text>
</comment>
<dbReference type="EMBL" id="BACD03000032">
    <property type="protein sequence ID" value="GAO50388.1"/>
    <property type="molecule type" value="Genomic_DNA"/>
</dbReference>
<dbReference type="Proteomes" id="UP000033140">
    <property type="component" value="Unassembled WGS sequence"/>
</dbReference>
<evidence type="ECO:0000313" key="3">
    <source>
        <dbReference type="Proteomes" id="UP000033140"/>
    </source>
</evidence>
<sequence>MSHVAAFGQAVFPKRPCAVNILLASLGGRQFCVRDVIASPLNRIVKRYKTNLDPSTANPTATLTLTSTMLRLQFFRARLLVSSARAFSSSAARPSFISRKDNQDLPSTTQGHAVDKDDPKDVQSENARAGIEDKKNQRTSAAASAQGEDKKPGSETASPNKAPGGGVIGMQDERGSLRTDNSEKS</sequence>
<keyword evidence="3" id="KW-1185">Reference proteome</keyword>